<dbReference type="SMART" id="SM00387">
    <property type="entry name" value="HATPase_c"/>
    <property type="match status" value="1"/>
</dbReference>
<evidence type="ECO:0000259" key="15">
    <source>
        <dbReference type="PROSITE" id="PS50109"/>
    </source>
</evidence>
<keyword evidence="10" id="KW-0067">ATP-binding</keyword>
<dbReference type="InterPro" id="IPR003594">
    <property type="entry name" value="HATPase_dom"/>
</dbReference>
<keyword evidence="8" id="KW-0547">Nucleotide-binding</keyword>
<keyword evidence="9 16" id="KW-0418">Kinase</keyword>
<keyword evidence="17" id="KW-1185">Reference proteome</keyword>
<sequence>MLLEKLFLNLLIVLAPVLLQSVFGERWRYAKSPVAMGLLYGFTSTLCLLFSYKDFNLYWDLRYVPTVISAIYVGPTAVIINFVMIILTRTYLGGNTLWFGYLSMTLSFLIPFLASYKIKTLTGNARIKATVVVSLGPLLVMLAILLSYSIYADEPLHLNLIPAVIAFCILLVLGTWFSAMLQEINEEHAKMKVQIQKAEKMKTLGELAASIAHEVRNPLTVVKGFLQLMRPSEQGKNQQYLTIAMEELERAETIISDYLNFSKPKLTKLESFSFSDVLTNIMILLTPMAMKNAVELTCRLEDNIYIYSDRGQLQQALVNVIKNAIEATQANGEVKVSSKRLIGEVQIMISDNGKGMSKEQLSRIGHLFYSTKDVGTGLGTAVTIRIIESMNGKIIYESEEGVGTTVTLTLPLMQN</sequence>
<feature type="transmembrane region" description="Helical" evidence="14">
    <location>
        <begin position="64"/>
        <end position="86"/>
    </location>
</feature>
<evidence type="ECO:0000256" key="7">
    <source>
        <dbReference type="ARBA" id="ARBA00022692"/>
    </source>
</evidence>
<organism evidence="16 17">
    <name type="scientific">Paenibacillus planticolens</name>
    <dbReference type="NCBI Taxonomy" id="2654976"/>
    <lineage>
        <taxon>Bacteria</taxon>
        <taxon>Bacillati</taxon>
        <taxon>Bacillota</taxon>
        <taxon>Bacilli</taxon>
        <taxon>Bacillales</taxon>
        <taxon>Paenibacillaceae</taxon>
        <taxon>Paenibacillus</taxon>
    </lineage>
</organism>
<comment type="catalytic activity">
    <reaction evidence="1">
        <text>ATP + protein L-histidine = ADP + protein N-phospho-L-histidine.</text>
        <dbReference type="EC" id="2.7.13.3"/>
    </reaction>
</comment>
<evidence type="ECO:0000256" key="11">
    <source>
        <dbReference type="ARBA" id="ARBA00022989"/>
    </source>
</evidence>
<evidence type="ECO:0000256" key="6">
    <source>
        <dbReference type="ARBA" id="ARBA00022679"/>
    </source>
</evidence>
<dbReference type="PANTHER" id="PTHR43065:SF46">
    <property type="entry name" value="C4-DICARBOXYLATE TRANSPORT SENSOR PROTEIN DCTB"/>
    <property type="match status" value="1"/>
</dbReference>
<evidence type="ECO:0000256" key="14">
    <source>
        <dbReference type="SAM" id="Phobius"/>
    </source>
</evidence>
<keyword evidence="12" id="KW-0902">Two-component regulatory system</keyword>
<accession>A0ABX1ZJ54</accession>
<dbReference type="SUPFAM" id="SSF47384">
    <property type="entry name" value="Homodimeric domain of signal transducing histidine kinase"/>
    <property type="match status" value="1"/>
</dbReference>
<reference evidence="16 17" key="1">
    <citation type="submission" date="2019-10" db="EMBL/GenBank/DDBJ databases">
        <title>Description of Paenibacillus pedi sp. nov.</title>
        <authorList>
            <person name="Carlier A."/>
            <person name="Qi S."/>
        </authorList>
    </citation>
    <scope>NUCLEOTIDE SEQUENCE [LARGE SCALE GENOMIC DNA]</scope>
    <source>
        <strain evidence="16 17">LMG 31457</strain>
    </source>
</reference>
<dbReference type="RefSeq" id="WP_171682712.1">
    <property type="nucleotide sequence ID" value="NZ_WHNZ01000015.1"/>
</dbReference>
<protein>
    <recommendedName>
        <fullName evidence="3">histidine kinase</fullName>
        <ecNumber evidence="3">2.7.13.3</ecNumber>
    </recommendedName>
</protein>
<dbReference type="InterPro" id="IPR011620">
    <property type="entry name" value="Sig_transdc_His_kinase_LytS_TM"/>
</dbReference>
<keyword evidence="7 14" id="KW-0812">Transmembrane</keyword>
<dbReference type="Gene3D" id="1.10.287.130">
    <property type="match status" value="1"/>
</dbReference>
<feature type="domain" description="Histidine kinase" evidence="15">
    <location>
        <begin position="210"/>
        <end position="414"/>
    </location>
</feature>
<dbReference type="Pfam" id="PF07694">
    <property type="entry name" value="5TM-5TMR_LYT"/>
    <property type="match status" value="1"/>
</dbReference>
<keyword evidence="11 14" id="KW-1133">Transmembrane helix</keyword>
<feature type="transmembrane region" description="Helical" evidence="14">
    <location>
        <begin position="157"/>
        <end position="181"/>
    </location>
</feature>
<comment type="subcellular location">
    <subcellularLocation>
        <location evidence="2">Cell membrane</location>
        <topology evidence="2">Multi-pass membrane protein</topology>
    </subcellularLocation>
</comment>
<evidence type="ECO:0000256" key="5">
    <source>
        <dbReference type="ARBA" id="ARBA00022553"/>
    </source>
</evidence>
<dbReference type="SUPFAM" id="SSF55874">
    <property type="entry name" value="ATPase domain of HSP90 chaperone/DNA topoisomerase II/histidine kinase"/>
    <property type="match status" value="1"/>
</dbReference>
<evidence type="ECO:0000256" key="4">
    <source>
        <dbReference type="ARBA" id="ARBA00022475"/>
    </source>
</evidence>
<dbReference type="PRINTS" id="PR00344">
    <property type="entry name" value="BCTRLSENSOR"/>
</dbReference>
<feature type="transmembrane region" description="Helical" evidence="14">
    <location>
        <begin position="34"/>
        <end position="52"/>
    </location>
</feature>
<evidence type="ECO:0000256" key="1">
    <source>
        <dbReference type="ARBA" id="ARBA00000085"/>
    </source>
</evidence>
<feature type="transmembrane region" description="Helical" evidence="14">
    <location>
        <begin position="98"/>
        <end position="118"/>
    </location>
</feature>
<evidence type="ECO:0000313" key="17">
    <source>
        <dbReference type="Proteomes" id="UP000618579"/>
    </source>
</evidence>
<keyword evidence="6" id="KW-0808">Transferase</keyword>
<dbReference type="InterPro" id="IPR036097">
    <property type="entry name" value="HisK_dim/P_sf"/>
</dbReference>
<evidence type="ECO:0000256" key="2">
    <source>
        <dbReference type="ARBA" id="ARBA00004651"/>
    </source>
</evidence>
<dbReference type="Pfam" id="PF02518">
    <property type="entry name" value="HATPase_c"/>
    <property type="match status" value="1"/>
</dbReference>
<evidence type="ECO:0000256" key="13">
    <source>
        <dbReference type="ARBA" id="ARBA00023136"/>
    </source>
</evidence>
<dbReference type="EMBL" id="WHNZ01000015">
    <property type="protein sequence ID" value="NOU99860.1"/>
    <property type="molecule type" value="Genomic_DNA"/>
</dbReference>
<evidence type="ECO:0000256" key="10">
    <source>
        <dbReference type="ARBA" id="ARBA00022840"/>
    </source>
</evidence>
<dbReference type="InterPro" id="IPR036890">
    <property type="entry name" value="HATPase_C_sf"/>
</dbReference>
<dbReference type="PROSITE" id="PS50109">
    <property type="entry name" value="HIS_KIN"/>
    <property type="match status" value="1"/>
</dbReference>
<dbReference type="InterPro" id="IPR003661">
    <property type="entry name" value="HisK_dim/P_dom"/>
</dbReference>
<dbReference type="InterPro" id="IPR004358">
    <property type="entry name" value="Sig_transdc_His_kin-like_C"/>
</dbReference>
<comment type="caution">
    <text evidence="16">The sequence shown here is derived from an EMBL/GenBank/DDBJ whole genome shotgun (WGS) entry which is preliminary data.</text>
</comment>
<dbReference type="Gene3D" id="3.30.565.10">
    <property type="entry name" value="Histidine kinase-like ATPase, C-terminal domain"/>
    <property type="match status" value="1"/>
</dbReference>
<gene>
    <name evidence="16" type="ORF">GC097_07515</name>
</gene>
<dbReference type="CDD" id="cd00075">
    <property type="entry name" value="HATPase"/>
    <property type="match status" value="1"/>
</dbReference>
<evidence type="ECO:0000256" key="3">
    <source>
        <dbReference type="ARBA" id="ARBA00012438"/>
    </source>
</evidence>
<evidence type="ECO:0000256" key="8">
    <source>
        <dbReference type="ARBA" id="ARBA00022741"/>
    </source>
</evidence>
<evidence type="ECO:0000256" key="9">
    <source>
        <dbReference type="ARBA" id="ARBA00022777"/>
    </source>
</evidence>
<proteinExistence type="predicted"/>
<dbReference type="Proteomes" id="UP000618579">
    <property type="component" value="Unassembled WGS sequence"/>
</dbReference>
<evidence type="ECO:0000313" key="16">
    <source>
        <dbReference type="EMBL" id="NOU99860.1"/>
    </source>
</evidence>
<dbReference type="GO" id="GO:0016301">
    <property type="term" value="F:kinase activity"/>
    <property type="evidence" value="ECO:0007669"/>
    <property type="project" value="UniProtKB-KW"/>
</dbReference>
<name>A0ABX1ZJ54_9BACL</name>
<feature type="transmembrane region" description="Helical" evidence="14">
    <location>
        <begin position="130"/>
        <end position="151"/>
    </location>
</feature>
<keyword evidence="4" id="KW-1003">Cell membrane</keyword>
<evidence type="ECO:0000256" key="12">
    <source>
        <dbReference type="ARBA" id="ARBA00023012"/>
    </source>
</evidence>
<dbReference type="EC" id="2.7.13.3" evidence="3"/>
<dbReference type="PANTHER" id="PTHR43065">
    <property type="entry name" value="SENSOR HISTIDINE KINASE"/>
    <property type="match status" value="1"/>
</dbReference>
<keyword evidence="5" id="KW-0597">Phosphoprotein</keyword>
<dbReference type="Pfam" id="PF00512">
    <property type="entry name" value="HisKA"/>
    <property type="match status" value="1"/>
</dbReference>
<dbReference type="SMART" id="SM00388">
    <property type="entry name" value="HisKA"/>
    <property type="match status" value="1"/>
</dbReference>
<keyword evidence="13 14" id="KW-0472">Membrane</keyword>
<dbReference type="InterPro" id="IPR005467">
    <property type="entry name" value="His_kinase_dom"/>
</dbReference>
<dbReference type="CDD" id="cd00082">
    <property type="entry name" value="HisKA"/>
    <property type="match status" value="1"/>
</dbReference>